<protein>
    <submittedName>
        <fullName evidence="1">Uncharacterized protein</fullName>
    </submittedName>
</protein>
<dbReference type="EMBL" id="JARRAF010000008">
    <property type="protein sequence ID" value="MDK2124142.1"/>
    <property type="molecule type" value="Genomic_DNA"/>
</dbReference>
<keyword evidence="2" id="KW-1185">Reference proteome</keyword>
<dbReference type="RefSeq" id="WP_284100452.1">
    <property type="nucleotide sequence ID" value="NZ_JARRAF010000008.1"/>
</dbReference>
<sequence>MPRLQTLNAPVYCFDYRGWYIGRDLAGPFGSTDQPPPLDSTSSSQGELRANWRGDRWVTASYWEPAELPERWRIHHAAFWARLGDAALAICAGESRACRALQVLVDSWAEVDLRNPQLAKALQRVQATGQPQASDDFPDARPLTALSIQQILTTPTTEDERVVKGLP</sequence>
<organism evidence="1 2">
    <name type="scientific">Parachitinimonas caeni</name>
    <dbReference type="NCBI Taxonomy" id="3031301"/>
    <lineage>
        <taxon>Bacteria</taxon>
        <taxon>Pseudomonadati</taxon>
        <taxon>Pseudomonadota</taxon>
        <taxon>Betaproteobacteria</taxon>
        <taxon>Neisseriales</taxon>
        <taxon>Chitinibacteraceae</taxon>
        <taxon>Parachitinimonas</taxon>
    </lineage>
</organism>
<evidence type="ECO:0000313" key="1">
    <source>
        <dbReference type="EMBL" id="MDK2124142.1"/>
    </source>
</evidence>
<reference evidence="1" key="1">
    <citation type="submission" date="2023-03" db="EMBL/GenBank/DDBJ databases">
        <title>Chitinimonas shenzhenensis gen. nov., sp. nov., a novel member of family Burkholderiaceae isolated from activated sludge collected in Shen Zhen, China.</title>
        <authorList>
            <person name="Wang X."/>
        </authorList>
    </citation>
    <scope>NUCLEOTIDE SEQUENCE</scope>
    <source>
        <strain evidence="1">DQS-5</strain>
    </source>
</reference>
<evidence type="ECO:0000313" key="2">
    <source>
        <dbReference type="Proteomes" id="UP001172778"/>
    </source>
</evidence>
<name>A0ABT7DVR4_9NEIS</name>
<accession>A0ABT7DVR4</accession>
<comment type="caution">
    <text evidence="1">The sequence shown here is derived from an EMBL/GenBank/DDBJ whole genome shotgun (WGS) entry which is preliminary data.</text>
</comment>
<gene>
    <name evidence="1" type="ORF">PZA18_08790</name>
</gene>
<proteinExistence type="predicted"/>
<dbReference type="Proteomes" id="UP001172778">
    <property type="component" value="Unassembled WGS sequence"/>
</dbReference>